<evidence type="ECO:0000256" key="4">
    <source>
        <dbReference type="ARBA" id="ARBA00023136"/>
    </source>
</evidence>
<dbReference type="OrthoDB" id="407617at2759"/>
<dbReference type="PANTHER" id="PTHR16201">
    <property type="entry name" value="SEVEN TRANSMEMBRANE PROTEIN 1-RELATED"/>
    <property type="match status" value="1"/>
</dbReference>
<keyword evidence="3 5" id="KW-1133">Transmembrane helix</keyword>
<evidence type="ECO:0000256" key="3">
    <source>
        <dbReference type="ARBA" id="ARBA00022989"/>
    </source>
</evidence>
<feature type="transmembrane region" description="Helical" evidence="5">
    <location>
        <begin position="70"/>
        <end position="89"/>
    </location>
</feature>
<proteinExistence type="predicted"/>
<dbReference type="Gene3D" id="1.20.1280.290">
    <property type="match status" value="1"/>
</dbReference>
<dbReference type="Proteomes" id="UP000769157">
    <property type="component" value="Unassembled WGS sequence"/>
</dbReference>
<dbReference type="EMBL" id="JAEUBE010000087">
    <property type="protein sequence ID" value="KAH3670560.1"/>
    <property type="molecule type" value="Genomic_DNA"/>
</dbReference>
<sequence length="258" mass="28763">MVSAAANVLATIGTVLWCIQLIPQIIHNYKRKNTEGLNEWMILLWCLCAPFFAIYFVSEESSIPIQIQPHLFGFFCWVVYLQVLYYPPVSRSRKGIVLRAGLFLVFWVAAEVGFVIPLRRIYQNGTTWPVLVFGILGSILLALGLLPPYYELAKRQGRVVGINFVFLATDLSGALFSLASLAVGEIDTMGLILYSICASLEIGIFLSHAIWWLRIGRKASSKDGELTQVNTETEKIVEKIPDSDDSNLDAFKSPGTLV</sequence>
<dbReference type="AlphaFoldDB" id="A0A9P8PF95"/>
<comment type="caution">
    <text evidence="6">The sequence shown here is derived from an EMBL/GenBank/DDBJ whole genome shotgun (WGS) entry which is preliminary data.</text>
</comment>
<evidence type="ECO:0000256" key="1">
    <source>
        <dbReference type="ARBA" id="ARBA00004141"/>
    </source>
</evidence>
<dbReference type="RefSeq" id="XP_046063985.1">
    <property type="nucleotide sequence ID" value="XM_046201797.1"/>
</dbReference>
<gene>
    <name evidence="6" type="ORF">OGAPHI_001075</name>
</gene>
<dbReference type="PANTHER" id="PTHR16201:SF37">
    <property type="entry name" value="PQ-LOOP REPEAT-CONTAINING PROTEIN"/>
    <property type="match status" value="1"/>
</dbReference>
<evidence type="ECO:0000256" key="5">
    <source>
        <dbReference type="SAM" id="Phobius"/>
    </source>
</evidence>
<feature type="transmembrane region" description="Helical" evidence="5">
    <location>
        <begin position="191"/>
        <end position="213"/>
    </location>
</feature>
<organism evidence="6 7">
    <name type="scientific">Ogataea philodendri</name>
    <dbReference type="NCBI Taxonomy" id="1378263"/>
    <lineage>
        <taxon>Eukaryota</taxon>
        <taxon>Fungi</taxon>
        <taxon>Dikarya</taxon>
        <taxon>Ascomycota</taxon>
        <taxon>Saccharomycotina</taxon>
        <taxon>Pichiomycetes</taxon>
        <taxon>Pichiales</taxon>
        <taxon>Pichiaceae</taxon>
        <taxon>Ogataea</taxon>
    </lineage>
</organism>
<dbReference type="SMART" id="SM00679">
    <property type="entry name" value="CTNS"/>
    <property type="match status" value="2"/>
</dbReference>
<dbReference type="Pfam" id="PF04193">
    <property type="entry name" value="PQ-loop"/>
    <property type="match status" value="1"/>
</dbReference>
<feature type="transmembrane region" description="Helical" evidence="5">
    <location>
        <begin position="128"/>
        <end position="147"/>
    </location>
</feature>
<name>A0A9P8PF95_9ASCO</name>
<accession>A0A9P8PF95</accession>
<feature type="transmembrane region" description="Helical" evidence="5">
    <location>
        <begin position="6"/>
        <end position="26"/>
    </location>
</feature>
<feature type="transmembrane region" description="Helical" evidence="5">
    <location>
        <begin position="96"/>
        <end position="116"/>
    </location>
</feature>
<evidence type="ECO:0000256" key="2">
    <source>
        <dbReference type="ARBA" id="ARBA00022692"/>
    </source>
</evidence>
<dbReference type="GeneID" id="70233043"/>
<reference evidence="6" key="2">
    <citation type="submission" date="2021-01" db="EMBL/GenBank/DDBJ databases">
        <authorList>
            <person name="Schikora-Tamarit M.A."/>
        </authorList>
    </citation>
    <scope>NUCLEOTIDE SEQUENCE</scope>
    <source>
        <strain evidence="6">CBS6075</strain>
    </source>
</reference>
<evidence type="ECO:0000313" key="7">
    <source>
        <dbReference type="Proteomes" id="UP000769157"/>
    </source>
</evidence>
<feature type="transmembrane region" description="Helical" evidence="5">
    <location>
        <begin position="38"/>
        <end position="58"/>
    </location>
</feature>
<keyword evidence="2 5" id="KW-0812">Transmembrane</keyword>
<reference evidence="6" key="1">
    <citation type="journal article" date="2021" name="Open Biol.">
        <title>Shared evolutionary footprints suggest mitochondrial oxidative damage underlies multiple complex I losses in fungi.</title>
        <authorList>
            <person name="Schikora-Tamarit M.A."/>
            <person name="Marcet-Houben M."/>
            <person name="Nosek J."/>
            <person name="Gabaldon T."/>
        </authorList>
    </citation>
    <scope>NUCLEOTIDE SEQUENCE</scope>
    <source>
        <strain evidence="6">CBS6075</strain>
    </source>
</reference>
<keyword evidence="7" id="KW-1185">Reference proteome</keyword>
<dbReference type="InterPro" id="IPR051415">
    <property type="entry name" value="LAAT-1"/>
</dbReference>
<keyword evidence="4 5" id="KW-0472">Membrane</keyword>
<protein>
    <recommendedName>
        <fullName evidence="8">PQ-loop-domain-containing protein</fullName>
    </recommendedName>
</protein>
<evidence type="ECO:0000313" key="6">
    <source>
        <dbReference type="EMBL" id="KAH3670560.1"/>
    </source>
</evidence>
<comment type="subcellular location">
    <subcellularLocation>
        <location evidence="1">Membrane</location>
        <topology evidence="1">Multi-pass membrane protein</topology>
    </subcellularLocation>
</comment>
<evidence type="ECO:0008006" key="8">
    <source>
        <dbReference type="Google" id="ProtNLM"/>
    </source>
</evidence>
<dbReference type="GO" id="GO:0016020">
    <property type="term" value="C:membrane"/>
    <property type="evidence" value="ECO:0007669"/>
    <property type="project" value="UniProtKB-SubCell"/>
</dbReference>
<feature type="transmembrane region" description="Helical" evidence="5">
    <location>
        <begin position="159"/>
        <end position="179"/>
    </location>
</feature>
<dbReference type="InterPro" id="IPR006603">
    <property type="entry name" value="PQ-loop_rpt"/>
</dbReference>